<evidence type="ECO:0000256" key="2">
    <source>
        <dbReference type="ARBA" id="ARBA00006679"/>
    </source>
</evidence>
<comment type="similarity">
    <text evidence="2">Belongs to the DoxX family.</text>
</comment>
<sequence>MSGRLIIPALGPLYATLANPAETLLRVVCGALLIVHGWPKIQNPTGAAGMVERIGFAPGEFWSVLLSISEFFSGIFLLIGFLTRPAAAVATIILLVTVYFHWIVVSQGYAGSEKSILWAAVTIFFMIHGARTHSVDNALKKEV</sequence>
<evidence type="ECO:0000256" key="5">
    <source>
        <dbReference type="ARBA" id="ARBA00022989"/>
    </source>
</evidence>
<keyword evidence="5 7" id="KW-1133">Transmembrane helix</keyword>
<dbReference type="EMBL" id="JBHUIP010000003">
    <property type="protein sequence ID" value="MFD2262190.1"/>
    <property type="molecule type" value="Genomic_DNA"/>
</dbReference>
<dbReference type="RefSeq" id="WP_379875105.1">
    <property type="nucleotide sequence ID" value="NZ_JBHUIP010000003.1"/>
</dbReference>
<organism evidence="8 9">
    <name type="scientific">Lacibacterium aquatile</name>
    <dbReference type="NCBI Taxonomy" id="1168082"/>
    <lineage>
        <taxon>Bacteria</taxon>
        <taxon>Pseudomonadati</taxon>
        <taxon>Pseudomonadota</taxon>
        <taxon>Alphaproteobacteria</taxon>
        <taxon>Rhodospirillales</taxon>
        <taxon>Rhodospirillaceae</taxon>
    </lineage>
</organism>
<feature type="transmembrane region" description="Helical" evidence="7">
    <location>
        <begin position="61"/>
        <end position="79"/>
    </location>
</feature>
<dbReference type="InterPro" id="IPR032808">
    <property type="entry name" value="DoxX"/>
</dbReference>
<keyword evidence="3" id="KW-1003">Cell membrane</keyword>
<reference evidence="9" key="1">
    <citation type="journal article" date="2019" name="Int. J. Syst. Evol. Microbiol.">
        <title>The Global Catalogue of Microorganisms (GCM) 10K type strain sequencing project: providing services to taxonomists for standard genome sequencing and annotation.</title>
        <authorList>
            <consortium name="The Broad Institute Genomics Platform"/>
            <consortium name="The Broad Institute Genome Sequencing Center for Infectious Disease"/>
            <person name="Wu L."/>
            <person name="Ma J."/>
        </authorList>
    </citation>
    <scope>NUCLEOTIDE SEQUENCE [LARGE SCALE GENOMIC DNA]</scope>
    <source>
        <strain evidence="9">CGMCC 1.19062</strain>
    </source>
</reference>
<gene>
    <name evidence="8" type="ORF">ACFSM5_04770</name>
</gene>
<dbReference type="PANTHER" id="PTHR33452">
    <property type="entry name" value="OXIDOREDUCTASE CATD-RELATED"/>
    <property type="match status" value="1"/>
</dbReference>
<keyword evidence="4 7" id="KW-0812">Transmembrane</keyword>
<dbReference type="Pfam" id="PF07681">
    <property type="entry name" value="DoxX"/>
    <property type="match status" value="1"/>
</dbReference>
<evidence type="ECO:0000313" key="9">
    <source>
        <dbReference type="Proteomes" id="UP001597295"/>
    </source>
</evidence>
<evidence type="ECO:0000313" key="8">
    <source>
        <dbReference type="EMBL" id="MFD2262190.1"/>
    </source>
</evidence>
<evidence type="ECO:0000256" key="3">
    <source>
        <dbReference type="ARBA" id="ARBA00022475"/>
    </source>
</evidence>
<feature type="transmembrane region" description="Helical" evidence="7">
    <location>
        <begin position="116"/>
        <end position="133"/>
    </location>
</feature>
<accession>A0ABW5DN72</accession>
<keyword evidence="6 7" id="KW-0472">Membrane</keyword>
<evidence type="ECO:0000256" key="1">
    <source>
        <dbReference type="ARBA" id="ARBA00004651"/>
    </source>
</evidence>
<evidence type="ECO:0000256" key="7">
    <source>
        <dbReference type="SAM" id="Phobius"/>
    </source>
</evidence>
<comment type="subcellular location">
    <subcellularLocation>
        <location evidence="1">Cell membrane</location>
        <topology evidence="1">Multi-pass membrane protein</topology>
    </subcellularLocation>
</comment>
<keyword evidence="9" id="KW-1185">Reference proteome</keyword>
<proteinExistence type="inferred from homology"/>
<evidence type="ECO:0000256" key="4">
    <source>
        <dbReference type="ARBA" id="ARBA00022692"/>
    </source>
</evidence>
<dbReference type="PANTHER" id="PTHR33452:SF1">
    <property type="entry name" value="INNER MEMBRANE PROTEIN YPHA-RELATED"/>
    <property type="match status" value="1"/>
</dbReference>
<dbReference type="Proteomes" id="UP001597295">
    <property type="component" value="Unassembled WGS sequence"/>
</dbReference>
<name>A0ABW5DN72_9PROT</name>
<feature type="transmembrane region" description="Helical" evidence="7">
    <location>
        <begin position="86"/>
        <end position="104"/>
    </location>
</feature>
<dbReference type="InterPro" id="IPR051907">
    <property type="entry name" value="DoxX-like_oxidoreductase"/>
</dbReference>
<comment type="caution">
    <text evidence="8">The sequence shown here is derived from an EMBL/GenBank/DDBJ whole genome shotgun (WGS) entry which is preliminary data.</text>
</comment>
<protein>
    <submittedName>
        <fullName evidence="8">DoxX family protein</fullName>
    </submittedName>
</protein>
<evidence type="ECO:0000256" key="6">
    <source>
        <dbReference type="ARBA" id="ARBA00023136"/>
    </source>
</evidence>